<proteinExistence type="predicted"/>
<dbReference type="AlphaFoldDB" id="A0A067TII4"/>
<organism evidence="1 2">
    <name type="scientific">Galerina marginata (strain CBS 339.88)</name>
    <dbReference type="NCBI Taxonomy" id="685588"/>
    <lineage>
        <taxon>Eukaryota</taxon>
        <taxon>Fungi</taxon>
        <taxon>Dikarya</taxon>
        <taxon>Basidiomycota</taxon>
        <taxon>Agaricomycotina</taxon>
        <taxon>Agaricomycetes</taxon>
        <taxon>Agaricomycetidae</taxon>
        <taxon>Agaricales</taxon>
        <taxon>Agaricineae</taxon>
        <taxon>Strophariaceae</taxon>
        <taxon>Galerina</taxon>
    </lineage>
</organism>
<reference evidence="2" key="1">
    <citation type="journal article" date="2014" name="Proc. Natl. Acad. Sci. U.S.A.">
        <title>Extensive sampling of basidiomycete genomes demonstrates inadequacy of the white-rot/brown-rot paradigm for wood decay fungi.</title>
        <authorList>
            <person name="Riley R."/>
            <person name="Salamov A.A."/>
            <person name="Brown D.W."/>
            <person name="Nagy L.G."/>
            <person name="Floudas D."/>
            <person name="Held B.W."/>
            <person name="Levasseur A."/>
            <person name="Lombard V."/>
            <person name="Morin E."/>
            <person name="Otillar R."/>
            <person name="Lindquist E.A."/>
            <person name="Sun H."/>
            <person name="LaButti K.M."/>
            <person name="Schmutz J."/>
            <person name="Jabbour D."/>
            <person name="Luo H."/>
            <person name="Baker S.E."/>
            <person name="Pisabarro A.G."/>
            <person name="Walton J.D."/>
            <person name="Blanchette R.A."/>
            <person name="Henrissat B."/>
            <person name="Martin F."/>
            <person name="Cullen D."/>
            <person name="Hibbett D.S."/>
            <person name="Grigoriev I.V."/>
        </authorList>
    </citation>
    <scope>NUCLEOTIDE SEQUENCE [LARGE SCALE GENOMIC DNA]</scope>
    <source>
        <strain evidence="2">CBS 339.88</strain>
    </source>
</reference>
<accession>A0A067TII4</accession>
<protein>
    <submittedName>
        <fullName evidence="1">Uncharacterized protein</fullName>
    </submittedName>
</protein>
<keyword evidence="2" id="KW-1185">Reference proteome</keyword>
<evidence type="ECO:0000313" key="2">
    <source>
        <dbReference type="Proteomes" id="UP000027222"/>
    </source>
</evidence>
<evidence type="ECO:0000313" key="1">
    <source>
        <dbReference type="EMBL" id="KDR79734.1"/>
    </source>
</evidence>
<dbReference type="HOGENOM" id="CLU_1434543_0_0_1"/>
<sequence length="189" mass="20835">MRVGEEAEEKREEGLTRRLAANSTHLNQFQNLYAAPPEQRPSRPSPIIIRLIVNIVLLHNLTVLASRLWNASTHLGHHPRPVISVLNHLHSRGRCAAGCCLLSAGRSAAPQSRKRWLGLEWSRTGRLASGGRGGETRGAREARRDVAAANCMRRWMGIVKAQNVGGAVGWRLEGGKEVHIASGEERGRR</sequence>
<dbReference type="Proteomes" id="UP000027222">
    <property type="component" value="Unassembled WGS sequence"/>
</dbReference>
<gene>
    <name evidence="1" type="ORF">GALMADRAFT_136348</name>
</gene>
<name>A0A067TII4_GALM3</name>
<dbReference type="EMBL" id="KL142372">
    <property type="protein sequence ID" value="KDR79734.1"/>
    <property type="molecule type" value="Genomic_DNA"/>
</dbReference>